<dbReference type="PANTHER" id="PTHR38488:SF1">
    <property type="entry name" value="OXIDOREDUCTASE 9.5 KDA SUBUNIT, PUTATIVE (AFU_ORTHOLOGUE AFUA_5G08980)-RELATED"/>
    <property type="match status" value="1"/>
</dbReference>
<dbReference type="CDD" id="cd22903">
    <property type="entry name" value="NI9M"/>
    <property type="match status" value="1"/>
</dbReference>
<dbReference type="OrthoDB" id="2093409at2759"/>
<comment type="caution">
    <text evidence="2">The sequence shown here is derived from an EMBL/GenBank/DDBJ whole genome shotgun (WGS) entry which is preliminary data.</text>
</comment>
<keyword evidence="1" id="KW-0472">Membrane</keyword>
<dbReference type="AlphaFoldDB" id="A0A8H3ENC2"/>
<evidence type="ECO:0000313" key="3">
    <source>
        <dbReference type="Proteomes" id="UP000664169"/>
    </source>
</evidence>
<accession>A0A8H3ENC2</accession>
<organism evidence="2 3">
    <name type="scientific">Gomphillus americanus</name>
    <dbReference type="NCBI Taxonomy" id="1940652"/>
    <lineage>
        <taxon>Eukaryota</taxon>
        <taxon>Fungi</taxon>
        <taxon>Dikarya</taxon>
        <taxon>Ascomycota</taxon>
        <taxon>Pezizomycotina</taxon>
        <taxon>Lecanoromycetes</taxon>
        <taxon>OSLEUM clade</taxon>
        <taxon>Ostropomycetidae</taxon>
        <taxon>Ostropales</taxon>
        <taxon>Graphidaceae</taxon>
        <taxon>Gomphilloideae</taxon>
        <taxon>Gomphillus</taxon>
    </lineage>
</organism>
<dbReference type="EMBL" id="CAJPDQ010000004">
    <property type="protein sequence ID" value="CAF9908730.1"/>
    <property type="molecule type" value="Genomic_DNA"/>
</dbReference>
<keyword evidence="1" id="KW-1133">Transmembrane helix</keyword>
<keyword evidence="3" id="KW-1185">Reference proteome</keyword>
<protein>
    <recommendedName>
        <fullName evidence="4">NADH-ubiquinone oxidoreductase 9.5 kDa subunit</fullName>
    </recommendedName>
</protein>
<reference evidence="2" key="1">
    <citation type="submission" date="2021-03" db="EMBL/GenBank/DDBJ databases">
        <authorList>
            <person name="Tagirdzhanova G."/>
        </authorList>
    </citation>
    <scope>NUCLEOTIDE SEQUENCE</scope>
</reference>
<evidence type="ECO:0000313" key="2">
    <source>
        <dbReference type="EMBL" id="CAF9908730.1"/>
    </source>
</evidence>
<proteinExistence type="predicted"/>
<dbReference type="PROSITE" id="PS51257">
    <property type="entry name" value="PROKAR_LIPOPROTEIN"/>
    <property type="match status" value="1"/>
</dbReference>
<sequence length="77" mass="8844">MSSAFPKFFQQPFRYMRWAAHEKPAIFYSLVIGSCGPPMILIVPPIRRYFGDGPREPIPLTYPVPTSPRKTLKGFED</sequence>
<evidence type="ECO:0008006" key="4">
    <source>
        <dbReference type="Google" id="ProtNLM"/>
    </source>
</evidence>
<evidence type="ECO:0000256" key="1">
    <source>
        <dbReference type="SAM" id="Phobius"/>
    </source>
</evidence>
<dbReference type="PANTHER" id="PTHR38488">
    <property type="entry name" value="OXIDOREDUCTASE 9.5 KDA SUBUNIT, PUTATIVE (AFU_ORTHOLOGUE AFUA_5G08980)-RELATED"/>
    <property type="match status" value="1"/>
</dbReference>
<feature type="transmembrane region" description="Helical" evidence="1">
    <location>
        <begin position="25"/>
        <end position="46"/>
    </location>
</feature>
<dbReference type="InterPro" id="IPR039961">
    <property type="entry name" value="Nuo9.5"/>
</dbReference>
<dbReference type="Proteomes" id="UP000664169">
    <property type="component" value="Unassembled WGS sequence"/>
</dbReference>
<gene>
    <name evidence="2" type="ORF">GOMPHAMPRED_006288</name>
</gene>
<keyword evidence="1" id="KW-0812">Transmembrane</keyword>
<name>A0A8H3ENC2_9LECA</name>